<accession>A0ABX0V2Y9</accession>
<gene>
    <name evidence="2" type="ORF">FHS82_003355</name>
</gene>
<sequence length="107" mass="11777">MSTTENSTPPRQDGSRAERIVRVLTGAFAPETLAVHDESHRHVGHGGWREGGETHYDVTIVSRDFAALSRVERHRRINTLLAPEFETGLHALALTALTPEEAARRAG</sequence>
<dbReference type="Proteomes" id="UP001429580">
    <property type="component" value="Unassembled WGS sequence"/>
</dbReference>
<evidence type="ECO:0000256" key="1">
    <source>
        <dbReference type="RuleBase" id="RU003860"/>
    </source>
</evidence>
<dbReference type="PIRSF" id="PIRSF003113">
    <property type="entry name" value="BolA"/>
    <property type="match status" value="1"/>
</dbReference>
<dbReference type="Gene3D" id="3.30.300.90">
    <property type="entry name" value="BolA-like"/>
    <property type="match status" value="1"/>
</dbReference>
<evidence type="ECO:0000313" key="2">
    <source>
        <dbReference type="EMBL" id="NIJ59497.1"/>
    </source>
</evidence>
<dbReference type="PANTHER" id="PTHR46230:SF7">
    <property type="entry name" value="BOLA-LIKE PROTEIN 1"/>
    <property type="match status" value="1"/>
</dbReference>
<organism evidence="2 3">
    <name type="scientific">Pseudochelatococcus lubricantis</name>
    <dbReference type="NCBI Taxonomy" id="1538102"/>
    <lineage>
        <taxon>Bacteria</taxon>
        <taxon>Pseudomonadati</taxon>
        <taxon>Pseudomonadota</taxon>
        <taxon>Alphaproteobacteria</taxon>
        <taxon>Hyphomicrobiales</taxon>
        <taxon>Chelatococcaceae</taxon>
        <taxon>Pseudochelatococcus</taxon>
    </lineage>
</organism>
<reference evidence="2 3" key="1">
    <citation type="submission" date="2020-03" db="EMBL/GenBank/DDBJ databases">
        <title>Genomic Encyclopedia of Type Strains, Phase IV (KMG-IV): sequencing the most valuable type-strain genomes for metagenomic binning, comparative biology and taxonomic classification.</title>
        <authorList>
            <person name="Goeker M."/>
        </authorList>
    </citation>
    <scope>NUCLEOTIDE SEQUENCE [LARGE SCALE GENOMIC DNA]</scope>
    <source>
        <strain evidence="2 3">DSM 103870</strain>
    </source>
</reference>
<proteinExistence type="inferred from homology"/>
<dbReference type="PANTHER" id="PTHR46230">
    <property type="match status" value="1"/>
</dbReference>
<evidence type="ECO:0000313" key="3">
    <source>
        <dbReference type="Proteomes" id="UP001429580"/>
    </source>
</evidence>
<protein>
    <submittedName>
        <fullName evidence="2">BolA protein</fullName>
    </submittedName>
</protein>
<dbReference type="InterPro" id="IPR002634">
    <property type="entry name" value="BolA"/>
</dbReference>
<dbReference type="RefSeq" id="WP_343042604.1">
    <property type="nucleotide sequence ID" value="NZ_JAASQI010000009.1"/>
</dbReference>
<name>A0ABX0V2Y9_9HYPH</name>
<dbReference type="InterPro" id="IPR036065">
    <property type="entry name" value="BolA-like_sf"/>
</dbReference>
<dbReference type="SUPFAM" id="SSF82657">
    <property type="entry name" value="BolA-like"/>
    <property type="match status" value="1"/>
</dbReference>
<keyword evidence="3" id="KW-1185">Reference proteome</keyword>
<dbReference type="EMBL" id="JAASQI010000009">
    <property type="protein sequence ID" value="NIJ59497.1"/>
    <property type="molecule type" value="Genomic_DNA"/>
</dbReference>
<dbReference type="Pfam" id="PF01722">
    <property type="entry name" value="BolA"/>
    <property type="match status" value="1"/>
</dbReference>
<comment type="similarity">
    <text evidence="1">Belongs to the BolA/IbaG family.</text>
</comment>
<comment type="caution">
    <text evidence="2">The sequence shown here is derived from an EMBL/GenBank/DDBJ whole genome shotgun (WGS) entry which is preliminary data.</text>
</comment>